<feature type="compositionally biased region" description="Basic and acidic residues" evidence="1">
    <location>
        <begin position="296"/>
        <end position="325"/>
    </location>
</feature>
<keyword evidence="3" id="KW-1185">Reference proteome</keyword>
<reference evidence="2" key="1">
    <citation type="submission" date="2022-06" db="EMBL/GenBank/DDBJ databases">
        <title>Genome Sequence of Candolleomyces eurysporus.</title>
        <authorList>
            <person name="Buettner E."/>
        </authorList>
    </citation>
    <scope>NUCLEOTIDE SEQUENCE</scope>
    <source>
        <strain evidence="2">VTCC 930004</strain>
    </source>
</reference>
<name>A0A9W8MGI2_9AGAR</name>
<organism evidence="2 3">
    <name type="scientific">Candolleomyces eurysporus</name>
    <dbReference type="NCBI Taxonomy" id="2828524"/>
    <lineage>
        <taxon>Eukaryota</taxon>
        <taxon>Fungi</taxon>
        <taxon>Dikarya</taxon>
        <taxon>Basidiomycota</taxon>
        <taxon>Agaricomycotina</taxon>
        <taxon>Agaricomycetes</taxon>
        <taxon>Agaricomycetidae</taxon>
        <taxon>Agaricales</taxon>
        <taxon>Agaricineae</taxon>
        <taxon>Psathyrellaceae</taxon>
        <taxon>Candolleomyces</taxon>
    </lineage>
</organism>
<evidence type="ECO:0000313" key="2">
    <source>
        <dbReference type="EMBL" id="KAJ2929002.1"/>
    </source>
</evidence>
<dbReference type="Proteomes" id="UP001140091">
    <property type="component" value="Unassembled WGS sequence"/>
</dbReference>
<feature type="compositionally biased region" description="Polar residues" evidence="1">
    <location>
        <begin position="372"/>
        <end position="381"/>
    </location>
</feature>
<proteinExistence type="predicted"/>
<accession>A0A9W8MGI2</accession>
<feature type="region of interest" description="Disordered" evidence="1">
    <location>
        <begin position="93"/>
        <end position="394"/>
    </location>
</feature>
<feature type="compositionally biased region" description="Basic residues" evidence="1">
    <location>
        <begin position="349"/>
        <end position="366"/>
    </location>
</feature>
<gene>
    <name evidence="2" type="ORF">H1R20_g8096</name>
</gene>
<protein>
    <submittedName>
        <fullName evidence="2">Uncharacterized protein</fullName>
    </submittedName>
</protein>
<comment type="caution">
    <text evidence="2">The sequence shown here is derived from an EMBL/GenBank/DDBJ whole genome shotgun (WGS) entry which is preliminary data.</text>
</comment>
<dbReference type="AlphaFoldDB" id="A0A9W8MGI2"/>
<evidence type="ECO:0000256" key="1">
    <source>
        <dbReference type="SAM" id="MobiDB-lite"/>
    </source>
</evidence>
<feature type="compositionally biased region" description="Polar residues" evidence="1">
    <location>
        <begin position="239"/>
        <end position="264"/>
    </location>
</feature>
<feature type="non-terminal residue" evidence="2">
    <location>
        <position position="394"/>
    </location>
</feature>
<dbReference type="EMBL" id="JANBPK010000913">
    <property type="protein sequence ID" value="KAJ2929002.1"/>
    <property type="molecule type" value="Genomic_DNA"/>
</dbReference>
<sequence length="394" mass="42456">MADLKNAICDLQNSLLRLSHQSDEELYQVEGQKMEAIVRQLWDTDRDGKRKMMGTVIAKFCTEYLEVRKAHRDGHEYKFTHDWRKSWATIVSRPKNSSKGERPAKSPAANVQKPSESKGNAPEPPAKQSERGRRCSKAGGFQRQGTGAACLKATDIRLEQPPKETGSSPKQENYGGKAACRLKLQNPGSAAHPVSSRLIKNTGYVHPAPKAPAGEPKKPVKTKTVAAKQPGESAPKTPVGSNQGSTSKTLAVQAPKKSSTSKSLATDVDELAKGKVKPQVVIKIPSGKSGETSKAAGEKEKAGGGKGKGKEIVKQRPRTSREEHKHGKALYDPAKDSDSSGYTDEPVGAKRKGKSGQKGSTSKKPKSVAILSDTSSESSIPIIQRRSLPTKKVR</sequence>
<evidence type="ECO:0000313" key="3">
    <source>
        <dbReference type="Proteomes" id="UP001140091"/>
    </source>
</evidence>